<evidence type="ECO:0000313" key="9">
    <source>
        <dbReference type="EMBL" id="SMO36648.1"/>
    </source>
</evidence>
<protein>
    <submittedName>
        <fullName evidence="9">Outer membrane protein TolC</fullName>
    </submittedName>
</protein>
<evidence type="ECO:0000256" key="3">
    <source>
        <dbReference type="ARBA" id="ARBA00022448"/>
    </source>
</evidence>
<keyword evidence="8" id="KW-1133">Transmembrane helix</keyword>
<dbReference type="AlphaFoldDB" id="A0A521APB4"/>
<gene>
    <name evidence="9" type="ORF">SAMN06265379_101295</name>
</gene>
<dbReference type="Pfam" id="PF02321">
    <property type="entry name" value="OEP"/>
    <property type="match status" value="1"/>
</dbReference>
<evidence type="ECO:0000256" key="1">
    <source>
        <dbReference type="ARBA" id="ARBA00004442"/>
    </source>
</evidence>
<evidence type="ECO:0000313" key="10">
    <source>
        <dbReference type="Proteomes" id="UP000319040"/>
    </source>
</evidence>
<dbReference type="PANTHER" id="PTHR30026:SF20">
    <property type="entry name" value="OUTER MEMBRANE PROTEIN TOLC"/>
    <property type="match status" value="1"/>
</dbReference>
<evidence type="ECO:0000256" key="6">
    <source>
        <dbReference type="ARBA" id="ARBA00023136"/>
    </source>
</evidence>
<keyword evidence="4" id="KW-1134">Transmembrane beta strand</keyword>
<keyword evidence="5 8" id="KW-0812">Transmembrane</keyword>
<evidence type="ECO:0000256" key="2">
    <source>
        <dbReference type="ARBA" id="ARBA00007613"/>
    </source>
</evidence>
<name>A0A521APB4_SACCC</name>
<dbReference type="InterPro" id="IPR051906">
    <property type="entry name" value="TolC-like"/>
</dbReference>
<evidence type="ECO:0000256" key="7">
    <source>
        <dbReference type="ARBA" id="ARBA00023237"/>
    </source>
</evidence>
<dbReference type="Proteomes" id="UP000319040">
    <property type="component" value="Unassembled WGS sequence"/>
</dbReference>
<dbReference type="PANTHER" id="PTHR30026">
    <property type="entry name" value="OUTER MEMBRANE PROTEIN TOLC"/>
    <property type="match status" value="1"/>
</dbReference>
<evidence type="ECO:0000256" key="4">
    <source>
        <dbReference type="ARBA" id="ARBA00022452"/>
    </source>
</evidence>
<organism evidence="9 10">
    <name type="scientific">Saccharicrinis carchari</name>
    <dbReference type="NCBI Taxonomy" id="1168039"/>
    <lineage>
        <taxon>Bacteria</taxon>
        <taxon>Pseudomonadati</taxon>
        <taxon>Bacteroidota</taxon>
        <taxon>Bacteroidia</taxon>
        <taxon>Marinilabiliales</taxon>
        <taxon>Marinilabiliaceae</taxon>
        <taxon>Saccharicrinis</taxon>
    </lineage>
</organism>
<comment type="similarity">
    <text evidence="2">Belongs to the outer membrane factor (OMF) (TC 1.B.17) family.</text>
</comment>
<dbReference type="GO" id="GO:0009279">
    <property type="term" value="C:cell outer membrane"/>
    <property type="evidence" value="ECO:0007669"/>
    <property type="project" value="UniProtKB-SubCell"/>
</dbReference>
<dbReference type="GO" id="GO:0015288">
    <property type="term" value="F:porin activity"/>
    <property type="evidence" value="ECO:0007669"/>
    <property type="project" value="TreeGrafter"/>
</dbReference>
<keyword evidence="7" id="KW-0998">Cell outer membrane</keyword>
<keyword evidence="3" id="KW-0813">Transport</keyword>
<dbReference type="OrthoDB" id="1680428at2"/>
<accession>A0A521APB4</accession>
<proteinExistence type="inferred from homology"/>
<evidence type="ECO:0000256" key="5">
    <source>
        <dbReference type="ARBA" id="ARBA00022692"/>
    </source>
</evidence>
<evidence type="ECO:0000256" key="8">
    <source>
        <dbReference type="SAM" id="Phobius"/>
    </source>
</evidence>
<comment type="subcellular location">
    <subcellularLocation>
        <location evidence="1">Cell outer membrane</location>
    </subcellularLocation>
</comment>
<keyword evidence="10" id="KW-1185">Reference proteome</keyword>
<dbReference type="GO" id="GO:0015562">
    <property type="term" value="F:efflux transmembrane transporter activity"/>
    <property type="evidence" value="ECO:0007669"/>
    <property type="project" value="InterPro"/>
</dbReference>
<dbReference type="RefSeq" id="WP_142531689.1">
    <property type="nucleotide sequence ID" value="NZ_FXTB01000001.1"/>
</dbReference>
<reference evidence="9 10" key="1">
    <citation type="submission" date="2017-05" db="EMBL/GenBank/DDBJ databases">
        <authorList>
            <person name="Varghese N."/>
            <person name="Submissions S."/>
        </authorList>
    </citation>
    <scope>NUCLEOTIDE SEQUENCE [LARGE SCALE GENOMIC DNA]</scope>
    <source>
        <strain evidence="9 10">DSM 27040</strain>
    </source>
</reference>
<keyword evidence="6 8" id="KW-0472">Membrane</keyword>
<dbReference type="GO" id="GO:1990281">
    <property type="term" value="C:efflux pump complex"/>
    <property type="evidence" value="ECO:0007669"/>
    <property type="project" value="TreeGrafter"/>
</dbReference>
<dbReference type="SUPFAM" id="SSF56954">
    <property type="entry name" value="Outer membrane efflux proteins (OEP)"/>
    <property type="match status" value="1"/>
</dbReference>
<sequence length="461" mass="52358">MKNNTDIKETNSEVGCQKLELENKWLDKKNNNPIANPYYSFFFSLSSNLSFLTSNFYLLISIIWILASTVATAPVVAQNLNDYLQTATENNPGLQAKYKEFEAAMQKVPQASSLPDPTFSFGYLVPKMGSQRAELSINQMFPWFGTLGAQADAASLTAEAKYQSFLDARNQLYFQVSAAFYPLFELKRWQQIERDNIEILEAYKSIANTKFKNGMAPMVDVLRVDIMLKDAATNLEILKQKEKPLLTTFNKLLNRNENAAVEITDSLEIEFVVNKDRKESLLAENPLLEALELKEQASRASEIAAQKQGLPKLGLGLGYMVMDKNSGGDMTNNGKDVLMPMVSVSIPIFRKKYRAAKKEAQLMQGSYSLQKEETSNMLISNYEATWFELQSQHHLIELYDQQTRVSEQALNLLFSAYGNSGKEFEEVLRMQQQLLKYEKMRATAQVQYQIALAKLKYITVK</sequence>
<feature type="transmembrane region" description="Helical" evidence="8">
    <location>
        <begin position="56"/>
        <end position="77"/>
    </location>
</feature>
<dbReference type="InterPro" id="IPR003423">
    <property type="entry name" value="OMP_efflux"/>
</dbReference>
<dbReference type="EMBL" id="FXTB01000001">
    <property type="protein sequence ID" value="SMO36648.1"/>
    <property type="molecule type" value="Genomic_DNA"/>
</dbReference>
<dbReference type="Gene3D" id="1.20.1600.10">
    <property type="entry name" value="Outer membrane efflux proteins (OEP)"/>
    <property type="match status" value="1"/>
</dbReference>